<accession>A0ABQ9Y546</accession>
<evidence type="ECO:0000313" key="1">
    <source>
        <dbReference type="EMBL" id="KAK2958870.1"/>
    </source>
</evidence>
<sequence length="447" mass="50149">MSEEEQELLHRPRAWTEQPCTQCLVPRLRNVSSDAPFHFCVCLDCISKHNSAIVQQVCLESVNLDQWDDPTLISMNDESFALNSIIDADLSDTSESPSTLNPLREPFLNYISKPEWTFEYKSAVYRSLIALVKGQYPFDDALQDRAAQFLKSLEPSWSEHDFASKLVTDIVPSSAGSPSGFIESIITLLSSPHSIVVEATLSFVYETTLHSSRANRCQIVESDLMNNLLATFQPHTLPILGNEKIISNLIIILRNCVSLADLLTPVFLGIYSTVNNFNHREMIFQKVVLPSSQFVTFLISNRHIINGDLFDNFMFLLVRFIDIGPFHRPILEFVLASPIVMAFSSCLALVESHSSLHINLHTIRASIGDWKKEGAEVVQSGRRSMQALISEGFEDTLEQTLMHKKSGTFGFSVVEDCLPLSKLMGSNVKLTENDDDEDSVSWVALLE</sequence>
<protein>
    <submittedName>
        <fullName evidence="1">Uncharacterized protein</fullName>
    </submittedName>
</protein>
<dbReference type="EMBL" id="JARBJD010000034">
    <property type="protein sequence ID" value="KAK2958870.1"/>
    <property type="molecule type" value="Genomic_DNA"/>
</dbReference>
<keyword evidence="2" id="KW-1185">Reference proteome</keyword>
<reference evidence="1 2" key="1">
    <citation type="journal article" date="2022" name="bioRxiv">
        <title>Genomics of Preaxostyla Flagellates Illuminates Evolutionary Transitions and the Path Towards Mitochondrial Loss.</title>
        <authorList>
            <person name="Novak L.V.F."/>
            <person name="Treitli S.C."/>
            <person name="Pyrih J."/>
            <person name="Halakuc P."/>
            <person name="Pipaliya S.V."/>
            <person name="Vacek V."/>
            <person name="Brzon O."/>
            <person name="Soukal P."/>
            <person name="Eme L."/>
            <person name="Dacks J.B."/>
            <person name="Karnkowska A."/>
            <person name="Elias M."/>
            <person name="Hampl V."/>
        </authorList>
    </citation>
    <scope>NUCLEOTIDE SEQUENCE [LARGE SCALE GENOMIC DNA]</scope>
    <source>
        <strain evidence="1">NAU3</strain>
        <tissue evidence="1">Gut</tissue>
    </source>
</reference>
<organism evidence="1 2">
    <name type="scientific">Blattamonas nauphoetae</name>
    <dbReference type="NCBI Taxonomy" id="2049346"/>
    <lineage>
        <taxon>Eukaryota</taxon>
        <taxon>Metamonada</taxon>
        <taxon>Preaxostyla</taxon>
        <taxon>Oxymonadida</taxon>
        <taxon>Blattamonas</taxon>
    </lineage>
</organism>
<proteinExistence type="predicted"/>
<comment type="caution">
    <text evidence="1">The sequence shown here is derived from an EMBL/GenBank/DDBJ whole genome shotgun (WGS) entry which is preliminary data.</text>
</comment>
<gene>
    <name evidence="1" type="ORF">BLNAU_6119</name>
</gene>
<evidence type="ECO:0000313" key="2">
    <source>
        <dbReference type="Proteomes" id="UP001281761"/>
    </source>
</evidence>
<dbReference type="InterPro" id="IPR016024">
    <property type="entry name" value="ARM-type_fold"/>
</dbReference>
<name>A0ABQ9Y546_9EUKA</name>
<dbReference type="Proteomes" id="UP001281761">
    <property type="component" value="Unassembled WGS sequence"/>
</dbReference>
<dbReference type="SUPFAM" id="SSF48371">
    <property type="entry name" value="ARM repeat"/>
    <property type="match status" value="1"/>
</dbReference>